<proteinExistence type="predicted"/>
<organism evidence="1">
    <name type="scientific">marine metagenome</name>
    <dbReference type="NCBI Taxonomy" id="408172"/>
    <lineage>
        <taxon>unclassified sequences</taxon>
        <taxon>metagenomes</taxon>
        <taxon>ecological metagenomes</taxon>
    </lineage>
</organism>
<dbReference type="AlphaFoldDB" id="A0A382UBS9"/>
<accession>A0A382UBS9</accession>
<feature type="non-terminal residue" evidence="1">
    <location>
        <position position="1"/>
    </location>
</feature>
<gene>
    <name evidence="1" type="ORF">METZ01_LOCUS384604</name>
</gene>
<feature type="non-terminal residue" evidence="1">
    <location>
        <position position="294"/>
    </location>
</feature>
<protein>
    <submittedName>
        <fullName evidence="1">Uncharacterized protein</fullName>
    </submittedName>
</protein>
<name>A0A382UBS9_9ZZZZ</name>
<sequence length="294" mass="28230">ATLAPLAVSSIAAGEWNGTALTNAKLANSTVSFGGVSVALGASDATPALALNDATDLPIVAGTTGTLSVARGGTNATSLDDIVSADNKLTVTAGADTIIGGDVTLTVNEGNLTLANLGGSINLTNKVTGTLPVANGGTGITSGTAAQFLKFTNGTTIGAGYAEDLYANDVKVFSASGATTSGAGEGVKLTNAAGKAYFRSTNTAGSGDVDLYLGAQGSGDVVIEGSGTGIVKGDNELDLIVRGGDSAGSADAGDLILSGGNGTGAHDSGNVYIQGGLGGAANGSVEIRDAAGNE</sequence>
<dbReference type="EMBL" id="UINC01143050">
    <property type="protein sequence ID" value="SVD31750.1"/>
    <property type="molecule type" value="Genomic_DNA"/>
</dbReference>
<reference evidence="1" key="1">
    <citation type="submission" date="2018-05" db="EMBL/GenBank/DDBJ databases">
        <authorList>
            <person name="Lanie J.A."/>
            <person name="Ng W.-L."/>
            <person name="Kazmierczak K.M."/>
            <person name="Andrzejewski T.M."/>
            <person name="Davidsen T.M."/>
            <person name="Wayne K.J."/>
            <person name="Tettelin H."/>
            <person name="Glass J.I."/>
            <person name="Rusch D."/>
            <person name="Podicherti R."/>
            <person name="Tsui H.-C.T."/>
            <person name="Winkler M.E."/>
        </authorList>
    </citation>
    <scope>NUCLEOTIDE SEQUENCE</scope>
</reference>
<evidence type="ECO:0000313" key="1">
    <source>
        <dbReference type="EMBL" id="SVD31750.1"/>
    </source>
</evidence>